<gene>
    <name evidence="2" type="ORF">BN2614_LOCUS3</name>
</gene>
<dbReference type="AlphaFoldDB" id="A0A9X9LJI8"/>
<keyword evidence="3" id="KW-1185">Reference proteome</keyword>
<comment type="caution">
    <text evidence="2">The sequence shown here is derived from an EMBL/GenBank/DDBJ whole genome shotgun (WGS) entry which is preliminary data.</text>
</comment>
<evidence type="ECO:0000313" key="3">
    <source>
        <dbReference type="Proteomes" id="UP000269945"/>
    </source>
</evidence>
<name>A0A9X9LJI8_GULGU</name>
<accession>A0A9X9LJI8</accession>
<proteinExistence type="predicted"/>
<evidence type="ECO:0000256" key="1">
    <source>
        <dbReference type="SAM" id="MobiDB-lite"/>
    </source>
</evidence>
<sequence>MTRMVLRVSSGKALPPPLQIGRKPRCQERGLMKGVYPPAHKLEARLLRGTRKLHNDLLSHTYKLCPKWTKGQQPLGDLILETSVPS</sequence>
<reference evidence="2 3" key="1">
    <citation type="submission" date="2018-10" db="EMBL/GenBank/DDBJ databases">
        <authorList>
            <person name="Ekblom R."/>
            <person name="Jareborg N."/>
        </authorList>
    </citation>
    <scope>NUCLEOTIDE SEQUENCE [LARGE SCALE GENOMIC DNA]</scope>
    <source>
        <tissue evidence="2">Muscle</tissue>
    </source>
</reference>
<dbReference type="Proteomes" id="UP000269945">
    <property type="component" value="Unassembled WGS sequence"/>
</dbReference>
<evidence type="ECO:0000313" key="2">
    <source>
        <dbReference type="EMBL" id="VCW69708.1"/>
    </source>
</evidence>
<protein>
    <submittedName>
        <fullName evidence="2">Uncharacterized protein</fullName>
    </submittedName>
</protein>
<organism evidence="2 3">
    <name type="scientific">Gulo gulo</name>
    <name type="common">Wolverine</name>
    <name type="synonym">Gluton</name>
    <dbReference type="NCBI Taxonomy" id="48420"/>
    <lineage>
        <taxon>Eukaryota</taxon>
        <taxon>Metazoa</taxon>
        <taxon>Chordata</taxon>
        <taxon>Craniata</taxon>
        <taxon>Vertebrata</taxon>
        <taxon>Euteleostomi</taxon>
        <taxon>Mammalia</taxon>
        <taxon>Eutheria</taxon>
        <taxon>Laurasiatheria</taxon>
        <taxon>Carnivora</taxon>
        <taxon>Caniformia</taxon>
        <taxon>Musteloidea</taxon>
        <taxon>Mustelidae</taxon>
        <taxon>Guloninae</taxon>
        <taxon>Gulo</taxon>
    </lineage>
</organism>
<feature type="region of interest" description="Disordered" evidence="1">
    <location>
        <begin position="1"/>
        <end position="23"/>
    </location>
</feature>
<dbReference type="EMBL" id="CYRY02005269">
    <property type="protein sequence ID" value="VCW69708.1"/>
    <property type="molecule type" value="Genomic_DNA"/>
</dbReference>